<keyword evidence="1" id="KW-1133">Transmembrane helix</keyword>
<gene>
    <name evidence="2" type="ORF">N0F65_012652</name>
</gene>
<evidence type="ECO:0000313" key="3">
    <source>
        <dbReference type="Proteomes" id="UP001146120"/>
    </source>
</evidence>
<dbReference type="Proteomes" id="UP001146120">
    <property type="component" value="Unassembled WGS sequence"/>
</dbReference>
<reference evidence="2" key="2">
    <citation type="journal article" date="2023" name="Microbiol Resour">
        <title>Decontamination and Annotation of the Draft Genome Sequence of the Oomycete Lagenidium giganteum ARSEF 373.</title>
        <authorList>
            <person name="Morgan W.R."/>
            <person name="Tartar A."/>
        </authorList>
    </citation>
    <scope>NUCLEOTIDE SEQUENCE</scope>
    <source>
        <strain evidence="2">ARSEF 373</strain>
    </source>
</reference>
<dbReference type="AlphaFoldDB" id="A0AAV2YLG1"/>
<keyword evidence="3" id="KW-1185">Reference proteome</keyword>
<proteinExistence type="predicted"/>
<evidence type="ECO:0000256" key="1">
    <source>
        <dbReference type="SAM" id="Phobius"/>
    </source>
</evidence>
<accession>A0AAV2YLG1</accession>
<feature type="transmembrane region" description="Helical" evidence="1">
    <location>
        <begin position="41"/>
        <end position="59"/>
    </location>
</feature>
<dbReference type="PANTHER" id="PTHR40861">
    <property type="entry name" value="DUF2183 DOMAIN-CONTAINING PROTEIN"/>
    <property type="match status" value="1"/>
</dbReference>
<name>A0AAV2YLG1_9STRA</name>
<organism evidence="2 3">
    <name type="scientific">Lagenidium giganteum</name>
    <dbReference type="NCBI Taxonomy" id="4803"/>
    <lineage>
        <taxon>Eukaryota</taxon>
        <taxon>Sar</taxon>
        <taxon>Stramenopiles</taxon>
        <taxon>Oomycota</taxon>
        <taxon>Peronosporomycetes</taxon>
        <taxon>Pythiales</taxon>
        <taxon>Pythiaceae</taxon>
    </lineage>
</organism>
<feature type="transmembrane region" description="Helical" evidence="1">
    <location>
        <begin position="97"/>
        <end position="116"/>
    </location>
</feature>
<evidence type="ECO:0000313" key="2">
    <source>
        <dbReference type="EMBL" id="DAZ94935.1"/>
    </source>
</evidence>
<comment type="caution">
    <text evidence="2">The sequence shown here is derived from an EMBL/GenBank/DDBJ whole genome shotgun (WGS) entry which is preliminary data.</text>
</comment>
<feature type="transmembrane region" description="Helical" evidence="1">
    <location>
        <begin position="128"/>
        <end position="149"/>
    </location>
</feature>
<dbReference type="PANTHER" id="PTHR40861:SF1">
    <property type="entry name" value="PHOSPHATIDATE PHOSPHATASE APP1 CATALYTIC DOMAIN-CONTAINING PROTEIN"/>
    <property type="match status" value="1"/>
</dbReference>
<dbReference type="EMBL" id="DAKRPA010000226">
    <property type="protein sequence ID" value="DAZ94935.1"/>
    <property type="molecule type" value="Genomic_DNA"/>
</dbReference>
<reference evidence="2" key="1">
    <citation type="submission" date="2022-11" db="EMBL/GenBank/DDBJ databases">
        <authorList>
            <person name="Morgan W.R."/>
            <person name="Tartar A."/>
        </authorList>
    </citation>
    <scope>NUCLEOTIDE SEQUENCE</scope>
    <source>
        <strain evidence="2">ARSEF 373</strain>
    </source>
</reference>
<feature type="transmembrane region" description="Helical" evidence="1">
    <location>
        <begin position="65"/>
        <end position="85"/>
    </location>
</feature>
<keyword evidence="1" id="KW-0812">Transmembrane</keyword>
<keyword evidence="1" id="KW-0472">Membrane</keyword>
<sequence>MPTLPLHDPVQSPARKNQHQILQIQRMKVAKKNPNDPVRNPLVMVIMLFVGLLLVLFIMAFFAYAPLLCATWLGIMHVIGLYLTTESKWWWHDAQEFENRFWTVTAFLFSTAVLYIKDSPLAVGRWNSSLGMLLVTSFTAGVHFFDRFIHRKAISRKPRLNQSKSMCQNLFKYKATAEEKTKLVSECVSRIDRMLLPSTINNMLNLPQVRRQEQKIFRILAGASKDELNFMLNNIRLALLFYKVKDHSKEPSDQSRTLILDLLCTKRLADLTVTSRALLLDALMVMKLSAHPKSEKWVRNIILKTSGDDLSNLKTFTDAKGDFHSMHKLVFSDIRDPSIRNDILNHIKREAGVQTAHMRLGTKRAMKRRLQAWRKVLSDVDDTLYSSGGRYPAGVDSRYPSHALYPGVLPFYRELDMGTTGSDEWTDDRVGNLVFLSARPHVYKDMAEKKSYAKFAAFHEKQGMHTLPTMLAGSLKSGSAFMLEGDLEPMAQKKFENFCEYYQLYPEFRHVFIGDNGQGDVRAAELIVEKFGSDALEAGYFHLVQPIEKTFGLRSLDDIERWRKMNIVFFNTYVGAAVQAYKLKQIRLCGLKKICESATKSFVEMEGWPTPGDRERIRMLVNADLEAANALFGKAFDPLPLVTKPQVFALNSQVRTPFGQGIVRKYRGIDGIYHVELVDWTMCNRKRAVGFFPQESLMPYVKDDTTKMTKSELKYVKYKKAPLARIFAPQTLVRTPFGNGRVVRFRPKDEVYVVTIDGQGTMMNLTGYFAPDAIVAVKTDNDPNGSSPRILSGVRSGIGYITKKLSTFVPSSSGGIRPLHAIGATVDSPFGRAIVVRFRATDRVYEVQLLRTELSGGGVFVQEKALKESSVSPSRSFFSIWGLSSTSGKPANAPAAPSLAEGTSVVTPYGKGVIRKYRECDQIYEIVLTDWSLAKSQQVIVYLVKSLVQQAMSSMEDVPPLALSNKGVYTPPSSSSLGLFQLFRYGFNSNSSAEVVAVPYADDGAGRRVTTVFGQGLTPMSKPHNGVLKVFMEEANLNGVVAFVQADGVTDIPRHQRRNTLELFGNPFNYLRGSWIASGTESDEFVLAAAAAAAACRQVFANGALVATPFGDGIVNHYREADSVYEVQLGAVKGFFQPKSLGHPVRGELGLPVSTSFGSGVLRELRVDDGVHVVQLRHALHPSVAITAFLQPSSVHGILKACRGDVVTTPFGRGVVLNHRVSDGFYCVALEWDLNGRSHVSAFIRPEDVARLDSAEKVHSGCVVM</sequence>
<protein>
    <submittedName>
        <fullName evidence="2">Uncharacterized protein</fullName>
    </submittedName>
</protein>